<gene>
    <name evidence="2" type="ORF">CBW24_03340</name>
</gene>
<keyword evidence="3" id="KW-1185">Reference proteome</keyword>
<dbReference type="RefSeq" id="WP_097372674.1">
    <property type="nucleotide sequence ID" value="NZ_CP021404.1"/>
</dbReference>
<evidence type="ECO:0000313" key="2">
    <source>
        <dbReference type="EMBL" id="ATI41129.1"/>
    </source>
</evidence>
<dbReference type="Proteomes" id="UP000219050">
    <property type="component" value="Chromosome"/>
</dbReference>
<proteinExistence type="predicted"/>
<dbReference type="KEGG" id="cmag:CBW24_03340"/>
<accession>A0A291LWP8</accession>
<dbReference type="AlphaFoldDB" id="A0A291LWP8"/>
<evidence type="ECO:0000313" key="3">
    <source>
        <dbReference type="Proteomes" id="UP000219050"/>
    </source>
</evidence>
<reference evidence="2 3" key="1">
    <citation type="submission" date="2017-05" db="EMBL/GenBank/DDBJ databases">
        <title>Comparative genomic and metabolic analysis of manganese-oxidizing mechanisms in Celeribater manganoxidans DY25T: its adaption to the environment of polymetallic nodule.</title>
        <authorList>
            <person name="Wang X."/>
        </authorList>
    </citation>
    <scope>NUCLEOTIDE SEQUENCE [LARGE SCALE GENOMIC DNA]</scope>
    <source>
        <strain evidence="2 3">DY25</strain>
    </source>
</reference>
<sequence>MSDKFAKPNAPANATAQRDQADPAARDTQGTANQTREDLPVRDAGPKEMKNPPRTWDIVDEEVDESFPASDPPANY</sequence>
<name>A0A291LWP8_9RHOB</name>
<organism evidence="2 3">
    <name type="scientific">Pacificitalea manganoxidans</name>
    <dbReference type="NCBI Taxonomy" id="1411902"/>
    <lineage>
        <taxon>Bacteria</taxon>
        <taxon>Pseudomonadati</taxon>
        <taxon>Pseudomonadota</taxon>
        <taxon>Alphaproteobacteria</taxon>
        <taxon>Rhodobacterales</taxon>
        <taxon>Paracoccaceae</taxon>
        <taxon>Pacificitalea</taxon>
    </lineage>
</organism>
<evidence type="ECO:0000256" key="1">
    <source>
        <dbReference type="SAM" id="MobiDB-lite"/>
    </source>
</evidence>
<protein>
    <submittedName>
        <fullName evidence="2">Uncharacterized protein</fullName>
    </submittedName>
</protein>
<dbReference type="EMBL" id="CP021404">
    <property type="protein sequence ID" value="ATI41129.1"/>
    <property type="molecule type" value="Genomic_DNA"/>
</dbReference>
<feature type="compositionally biased region" description="Basic and acidic residues" evidence="1">
    <location>
        <begin position="35"/>
        <end position="51"/>
    </location>
</feature>
<dbReference type="OrthoDB" id="7873635at2"/>
<feature type="region of interest" description="Disordered" evidence="1">
    <location>
        <begin position="1"/>
        <end position="76"/>
    </location>
</feature>